<organism evidence="2 3">
    <name type="scientific">Thermococcus celericrescens</name>
    <dbReference type="NCBI Taxonomy" id="227598"/>
    <lineage>
        <taxon>Archaea</taxon>
        <taxon>Methanobacteriati</taxon>
        <taxon>Methanobacteriota</taxon>
        <taxon>Thermococci</taxon>
        <taxon>Thermococcales</taxon>
        <taxon>Thermococcaceae</taxon>
        <taxon>Thermococcus</taxon>
    </lineage>
</organism>
<dbReference type="STRING" id="227598.APY94_06350"/>
<dbReference type="InterPro" id="IPR053136">
    <property type="entry name" value="UTP_pyrophosphatase-like"/>
</dbReference>
<dbReference type="AlphaFoldDB" id="A0A117ITU6"/>
<accession>A0A117ITU6</accession>
<dbReference type="Gene3D" id="3.30.2010.10">
    <property type="entry name" value="Metalloproteases ('zincins'), catalytic domain"/>
    <property type="match status" value="1"/>
</dbReference>
<dbReference type="Proteomes" id="UP000053462">
    <property type="component" value="Unassembled WGS sequence"/>
</dbReference>
<dbReference type="RefSeq" id="WP_058938831.1">
    <property type="nucleotide sequence ID" value="NZ_LLYW01000021.1"/>
</dbReference>
<comment type="caution">
    <text evidence="2">The sequence shown here is derived from an EMBL/GenBank/DDBJ whole genome shotgun (WGS) entry which is preliminary data.</text>
</comment>
<dbReference type="EMBL" id="LLYW01000021">
    <property type="protein sequence ID" value="KUH33353.1"/>
    <property type="molecule type" value="Genomic_DNA"/>
</dbReference>
<dbReference type="PANTHER" id="PTHR30399">
    <property type="entry name" value="UNCHARACTERIZED PROTEIN YGJP"/>
    <property type="match status" value="1"/>
</dbReference>
<evidence type="ECO:0000313" key="3">
    <source>
        <dbReference type="Proteomes" id="UP000053462"/>
    </source>
</evidence>
<sequence length="242" mass="28452">MSIGFYSDIPLLIEVRDVKLARIIIRPDGIVRVVVPAGYDVEQLLSKKREWILQQLSQIEQYQKVALSENFYLFGKPVRLYVRYHTGQSSKLTILNHKVILSVPESRKGQEISLLEKELRKLLRNRLNEVLTQYSRLLGVKYNRVSIKKHRSKWGSCSHKNNLNFNLALLSLPEDTMKYAVLHELVHLIEKKHTKKFWLIVSSLIPDYKKHEKILEEHWIIVWNNEIWRELLNLPLPSVSGV</sequence>
<keyword evidence="3" id="KW-1185">Reference proteome</keyword>
<evidence type="ECO:0000259" key="1">
    <source>
        <dbReference type="Pfam" id="PF01863"/>
    </source>
</evidence>
<feature type="domain" description="YgjP-like metallopeptidase" evidence="1">
    <location>
        <begin position="21"/>
        <end position="218"/>
    </location>
</feature>
<name>A0A117ITU6_9EURY</name>
<reference evidence="2 3" key="1">
    <citation type="submission" date="2015-10" db="EMBL/GenBank/DDBJ databases">
        <title>Draft genome sequence of Thermococcus celericrescens strain DSM 17994.</title>
        <authorList>
            <person name="Hong S.-J."/>
            <person name="Park C.-E."/>
            <person name="Shin J.-H."/>
        </authorList>
    </citation>
    <scope>NUCLEOTIDE SEQUENCE [LARGE SCALE GENOMIC DNA]</scope>
    <source>
        <strain evidence="2 3">DSM 17994</strain>
    </source>
</reference>
<gene>
    <name evidence="2" type="ORF">APY94_06350</name>
</gene>
<proteinExistence type="predicted"/>
<dbReference type="PANTHER" id="PTHR30399:SF1">
    <property type="entry name" value="UTP PYROPHOSPHATASE"/>
    <property type="match status" value="1"/>
</dbReference>
<dbReference type="CDD" id="cd07344">
    <property type="entry name" value="M48_yhfN_like"/>
    <property type="match status" value="1"/>
</dbReference>
<dbReference type="OrthoDB" id="308128at2157"/>
<protein>
    <recommendedName>
        <fullName evidence="1">YgjP-like metallopeptidase domain-containing protein</fullName>
    </recommendedName>
</protein>
<dbReference type="Pfam" id="PF01863">
    <property type="entry name" value="YgjP-like"/>
    <property type="match status" value="1"/>
</dbReference>
<evidence type="ECO:0000313" key="2">
    <source>
        <dbReference type="EMBL" id="KUH33353.1"/>
    </source>
</evidence>
<dbReference type="InterPro" id="IPR002725">
    <property type="entry name" value="YgjP-like_metallopeptidase"/>
</dbReference>